<dbReference type="GO" id="GO:0015074">
    <property type="term" value="P:DNA integration"/>
    <property type="evidence" value="ECO:0007669"/>
    <property type="project" value="InterPro"/>
</dbReference>
<reference evidence="1" key="1">
    <citation type="submission" date="2020-04" db="EMBL/GenBank/DDBJ databases">
        <authorList>
            <person name="Alioto T."/>
            <person name="Alioto T."/>
            <person name="Gomez Garrido J."/>
        </authorList>
    </citation>
    <scope>NUCLEOTIDE SEQUENCE</scope>
    <source>
        <strain evidence="1">A484AB</strain>
    </source>
</reference>
<dbReference type="PANTHER" id="PTHR21446">
    <property type="entry name" value="DUF3504 DOMAIN-CONTAINING PROTEIN"/>
    <property type="match status" value="1"/>
</dbReference>
<protein>
    <submittedName>
        <fullName evidence="1">Threonine dehydratase biosynthetic, chloroplastic</fullName>
    </submittedName>
</protein>
<dbReference type="Proteomes" id="UP001152795">
    <property type="component" value="Unassembled WGS sequence"/>
</dbReference>
<dbReference type="OrthoDB" id="6123923at2759"/>
<dbReference type="PANTHER" id="PTHR21446:SF6">
    <property type="entry name" value="MITOCHONDRIAL ANTIVIRAL-SIGNALING PROTEIN"/>
    <property type="match status" value="1"/>
</dbReference>
<dbReference type="InterPro" id="IPR052787">
    <property type="entry name" value="MAVS"/>
</dbReference>
<sequence>MKRTKRFEAISDEQLKQRQHNLENKNTTDNEKKAERLFKQYLAEIGEDLNFCEFSEEKLDKHLAMFWFAARTKNGQKYKIGSLETTRYSLNRVLKRYGHKFDITKRECTAFTASIKAYEDATTELKQEGKGFTKNHAAVSPEDLYDIYHSRHLDPDAGPRALQNKVQWDIRFSFARRGSENIYNMTKTTFTIKMDEKTGMQYVVKVEDEATKNHKQNEHDIVTGYMPTINDDKYCPVKCFIKYTQALHPDSEKLWQTPKYNVFPTNGQEIWYGPGNVGHNKLDKFMYNLAKNCTLKDKGYTNHSLRASGVTTLKRNDYNDKQIMSVTGHRSSASLNIYQKVASDEKLRMGLTLGYALTGDPSCLTKENEVACVYQQHPHDNHPKQSSNATHLSFRTTGTGNQIVPLHKRQAPRFTETATITKRPCLHNLQRANSSSSITAKQSLTYDDSMFEENNAVSDAELLKAVNEYEEATISENVQFMQSSQTDSNKIQCISRQILKKMSPPTFSNCKIEGGIIINIHKD</sequence>
<keyword evidence="2" id="KW-1185">Reference proteome</keyword>
<gene>
    <name evidence="1" type="ORF">PACLA_8A065604</name>
</gene>
<comment type="caution">
    <text evidence="1">The sequence shown here is derived from an EMBL/GenBank/DDBJ whole genome shotgun (WGS) entry which is preliminary data.</text>
</comment>
<dbReference type="GO" id="GO:0003677">
    <property type="term" value="F:DNA binding"/>
    <property type="evidence" value="ECO:0007669"/>
    <property type="project" value="InterPro"/>
</dbReference>
<dbReference type="Gene3D" id="1.10.443.10">
    <property type="entry name" value="Intergrase catalytic core"/>
    <property type="match status" value="1"/>
</dbReference>
<dbReference type="GO" id="GO:0006310">
    <property type="term" value="P:DNA recombination"/>
    <property type="evidence" value="ECO:0007669"/>
    <property type="project" value="InterPro"/>
</dbReference>
<accession>A0A7D9E712</accession>
<proteinExistence type="predicted"/>
<dbReference type="InterPro" id="IPR011010">
    <property type="entry name" value="DNA_brk_join_enz"/>
</dbReference>
<evidence type="ECO:0000313" key="2">
    <source>
        <dbReference type="Proteomes" id="UP001152795"/>
    </source>
</evidence>
<dbReference type="InterPro" id="IPR013762">
    <property type="entry name" value="Integrase-like_cat_sf"/>
</dbReference>
<dbReference type="AlphaFoldDB" id="A0A7D9E712"/>
<dbReference type="SUPFAM" id="SSF56349">
    <property type="entry name" value="DNA breaking-rejoining enzymes"/>
    <property type="match status" value="1"/>
</dbReference>
<name>A0A7D9E712_PARCT</name>
<dbReference type="EMBL" id="CACRXK020004559">
    <property type="protein sequence ID" value="CAB4003180.1"/>
    <property type="molecule type" value="Genomic_DNA"/>
</dbReference>
<evidence type="ECO:0000313" key="1">
    <source>
        <dbReference type="EMBL" id="CAB4003180.1"/>
    </source>
</evidence>
<organism evidence="1 2">
    <name type="scientific">Paramuricea clavata</name>
    <name type="common">Red gorgonian</name>
    <name type="synonym">Violescent sea-whip</name>
    <dbReference type="NCBI Taxonomy" id="317549"/>
    <lineage>
        <taxon>Eukaryota</taxon>
        <taxon>Metazoa</taxon>
        <taxon>Cnidaria</taxon>
        <taxon>Anthozoa</taxon>
        <taxon>Octocorallia</taxon>
        <taxon>Malacalcyonacea</taxon>
        <taxon>Plexauridae</taxon>
        <taxon>Paramuricea</taxon>
    </lineage>
</organism>